<reference evidence="7" key="1">
    <citation type="submission" date="2022-05" db="EMBL/GenBank/DDBJ databases">
        <title>Impact of host demography and evolutionary history on endosymbiont molecular evolution: a test in carpenter ants (Genus Camponotus) and their Blochmannia endosymbionts.</title>
        <authorList>
            <person name="Manthey J.D."/>
            <person name="Giron J.C."/>
            <person name="Hruska J.P."/>
        </authorList>
    </citation>
    <scope>NUCLEOTIDE SEQUENCE</scope>
    <source>
        <strain evidence="7">C-006</strain>
    </source>
</reference>
<dbReference type="PROSITE" id="PS01129">
    <property type="entry name" value="PSI_RLU"/>
    <property type="match status" value="1"/>
</dbReference>
<comment type="function">
    <text evidence="5">Responsible for synthesis of pseudouridine from uracil.</text>
</comment>
<dbReference type="CDD" id="cd00165">
    <property type="entry name" value="S4"/>
    <property type="match status" value="1"/>
</dbReference>
<accession>A0ABY4SWT9</accession>
<gene>
    <name evidence="7" type="primary">rluD</name>
    <name evidence="7" type="ORF">M9405_00820</name>
</gene>
<dbReference type="EMBL" id="CP097762">
    <property type="protein sequence ID" value="URJ25261.1"/>
    <property type="molecule type" value="Genomic_DNA"/>
</dbReference>
<feature type="domain" description="RNA-binding S4" evidence="6">
    <location>
        <begin position="6"/>
        <end position="71"/>
    </location>
</feature>
<keyword evidence="4" id="KW-0694">RNA-binding</keyword>
<dbReference type="SUPFAM" id="SSF55174">
    <property type="entry name" value="Alpha-L RNA-binding motif"/>
    <property type="match status" value="1"/>
</dbReference>
<dbReference type="RefSeq" id="WP_250223392.1">
    <property type="nucleotide sequence ID" value="NZ_CP097762.1"/>
</dbReference>
<organism evidence="7 8">
    <name type="scientific">Candidatus Blochmannia ocreatus</name>
    <name type="common">nom. nud.</name>
    <dbReference type="NCBI Taxonomy" id="251538"/>
    <lineage>
        <taxon>Bacteria</taxon>
        <taxon>Pseudomonadati</taxon>
        <taxon>Pseudomonadota</taxon>
        <taxon>Gammaproteobacteria</taxon>
        <taxon>Enterobacterales</taxon>
        <taxon>Enterobacteriaceae</taxon>
        <taxon>ant endosymbionts</taxon>
        <taxon>Candidatus Blochmanniella</taxon>
    </lineage>
</organism>
<dbReference type="Pfam" id="PF00849">
    <property type="entry name" value="PseudoU_synth_2"/>
    <property type="match status" value="1"/>
</dbReference>
<dbReference type="Proteomes" id="UP001056834">
    <property type="component" value="Chromosome"/>
</dbReference>
<dbReference type="Gene3D" id="3.30.2350.10">
    <property type="entry name" value="Pseudouridine synthase"/>
    <property type="match status" value="1"/>
</dbReference>
<comment type="catalytic activity">
    <reaction evidence="3">
        <text>uridine(1911/1915/1917) in 23S rRNA = pseudouridine(1911/1915/1917) in 23S rRNA</text>
        <dbReference type="Rhea" id="RHEA:42524"/>
        <dbReference type="Rhea" id="RHEA-COMP:10097"/>
        <dbReference type="Rhea" id="RHEA-COMP:10098"/>
        <dbReference type="ChEBI" id="CHEBI:65314"/>
        <dbReference type="ChEBI" id="CHEBI:65315"/>
        <dbReference type="EC" id="5.4.99.23"/>
    </reaction>
</comment>
<dbReference type="SMART" id="SM00363">
    <property type="entry name" value="S4"/>
    <property type="match status" value="1"/>
</dbReference>
<dbReference type="GO" id="GO:0160140">
    <property type="term" value="F:23S rRNA pseudouridine(1911/1915/1917) synthase activity"/>
    <property type="evidence" value="ECO:0007669"/>
    <property type="project" value="UniProtKB-EC"/>
</dbReference>
<evidence type="ECO:0000313" key="8">
    <source>
        <dbReference type="Proteomes" id="UP001056834"/>
    </source>
</evidence>
<dbReference type="CDD" id="cd02869">
    <property type="entry name" value="PseudoU_synth_RluA_like"/>
    <property type="match status" value="1"/>
</dbReference>
<dbReference type="InterPro" id="IPR050188">
    <property type="entry name" value="RluA_PseudoU_synthase"/>
</dbReference>
<proteinExistence type="inferred from homology"/>
<dbReference type="InterPro" id="IPR036986">
    <property type="entry name" value="S4_RNA-bd_sf"/>
</dbReference>
<dbReference type="InterPro" id="IPR006225">
    <property type="entry name" value="PsdUridine_synth_RluC/D"/>
</dbReference>
<comment type="catalytic activity">
    <reaction evidence="5">
        <text>a uridine in RNA = a pseudouridine in RNA</text>
        <dbReference type="Rhea" id="RHEA:48348"/>
        <dbReference type="Rhea" id="RHEA-COMP:12068"/>
        <dbReference type="Rhea" id="RHEA-COMP:12069"/>
        <dbReference type="ChEBI" id="CHEBI:65314"/>
        <dbReference type="ChEBI" id="CHEBI:65315"/>
    </reaction>
</comment>
<dbReference type="EC" id="5.4.99.-" evidence="5"/>
<evidence type="ECO:0000256" key="3">
    <source>
        <dbReference type="ARBA" id="ARBA00036882"/>
    </source>
</evidence>
<keyword evidence="2 5" id="KW-0413">Isomerase</keyword>
<evidence type="ECO:0000256" key="1">
    <source>
        <dbReference type="ARBA" id="ARBA00010876"/>
    </source>
</evidence>
<keyword evidence="8" id="KW-1185">Reference proteome</keyword>
<dbReference type="PROSITE" id="PS50889">
    <property type="entry name" value="S4"/>
    <property type="match status" value="1"/>
</dbReference>
<dbReference type="NCBIfam" id="NF008385">
    <property type="entry name" value="PRK11180.1"/>
    <property type="match status" value="1"/>
</dbReference>
<evidence type="ECO:0000256" key="2">
    <source>
        <dbReference type="ARBA" id="ARBA00023235"/>
    </source>
</evidence>
<evidence type="ECO:0000256" key="4">
    <source>
        <dbReference type="PROSITE-ProRule" id="PRU00182"/>
    </source>
</evidence>
<dbReference type="InterPro" id="IPR006145">
    <property type="entry name" value="PsdUridine_synth_RsuA/RluA"/>
</dbReference>
<sequence length="303" mass="34842">MSHSGERLDYALAKILPNYSRSKIKSWILSHKVSINKIISTIPKKKITGGEFVEIKNVIETDNSIIPQNIPLDIVYEDHDILIINKAKNIVVHPGVKNNSGTILNALLYKYPDIVQVHRAGIVQRLDKDTTGLMIVAKNTVSYHNLLQLFKKKQIIREYVAIVLGKFPNNAGQINQPICRHTHHRTKMMANPVGKSAITKYWVIETFKMHTKLNVRIETGRTHQIRVHMSYIKHPIIGDRTYGKCTYSAKNISNELNKYLMLFSRQALHACRLQILHPISNIKMQWKIPLPQDIIDLIKILRQ</sequence>
<dbReference type="Gene3D" id="3.10.290.10">
    <property type="entry name" value="RNA-binding S4 domain"/>
    <property type="match status" value="1"/>
</dbReference>
<dbReference type="PANTHER" id="PTHR21600">
    <property type="entry name" value="MITOCHONDRIAL RNA PSEUDOURIDINE SYNTHASE"/>
    <property type="match status" value="1"/>
</dbReference>
<dbReference type="InterPro" id="IPR006224">
    <property type="entry name" value="PsdUridine_synth_RluA-like_CS"/>
</dbReference>
<evidence type="ECO:0000259" key="6">
    <source>
        <dbReference type="SMART" id="SM00363"/>
    </source>
</evidence>
<dbReference type="InterPro" id="IPR002942">
    <property type="entry name" value="S4_RNA-bd"/>
</dbReference>
<comment type="similarity">
    <text evidence="1 5">Belongs to the pseudouridine synthase RluA family.</text>
</comment>
<dbReference type="InterPro" id="IPR020103">
    <property type="entry name" value="PsdUridine_synth_cat_dom_sf"/>
</dbReference>
<protein>
    <recommendedName>
        <fullName evidence="5">Pseudouridine synthase</fullName>
        <ecNumber evidence="5">5.4.99.-</ecNumber>
    </recommendedName>
</protein>
<evidence type="ECO:0000256" key="5">
    <source>
        <dbReference type="RuleBase" id="RU362028"/>
    </source>
</evidence>
<dbReference type="NCBIfam" id="TIGR00005">
    <property type="entry name" value="rluA_subfam"/>
    <property type="match status" value="1"/>
</dbReference>
<evidence type="ECO:0000313" key="7">
    <source>
        <dbReference type="EMBL" id="URJ25261.1"/>
    </source>
</evidence>
<dbReference type="SUPFAM" id="SSF55120">
    <property type="entry name" value="Pseudouridine synthase"/>
    <property type="match status" value="1"/>
</dbReference>
<dbReference type="PANTHER" id="PTHR21600:SF44">
    <property type="entry name" value="RIBOSOMAL LARGE SUBUNIT PSEUDOURIDINE SYNTHASE D"/>
    <property type="match status" value="1"/>
</dbReference>
<dbReference type="Pfam" id="PF01479">
    <property type="entry name" value="S4"/>
    <property type="match status" value="1"/>
</dbReference>
<name>A0ABY4SWT9_9ENTR</name>